<keyword evidence="3" id="KW-1185">Reference proteome</keyword>
<dbReference type="Gene3D" id="3.90.190.10">
    <property type="entry name" value="Protein tyrosine phosphatase superfamily"/>
    <property type="match status" value="1"/>
</dbReference>
<feature type="domain" description="Beta-lactamase hydrolase-like protein phosphatase-like" evidence="1">
    <location>
        <begin position="4"/>
        <end position="106"/>
    </location>
</feature>
<accession>A0A0M4M2B4</accession>
<dbReference type="NCBIfam" id="TIGR01244">
    <property type="entry name" value="TIGR01244 family sulfur transferase"/>
    <property type="match status" value="1"/>
</dbReference>
<evidence type="ECO:0000313" key="2">
    <source>
        <dbReference type="EMBL" id="ALE02987.1"/>
    </source>
</evidence>
<evidence type="ECO:0000313" key="3">
    <source>
        <dbReference type="Proteomes" id="UP000057213"/>
    </source>
</evidence>
<dbReference type="InterPro" id="IPR029021">
    <property type="entry name" value="Prot-tyrosine_phosphatase-like"/>
</dbReference>
<dbReference type="InterPro" id="IPR005939">
    <property type="entry name" value="BLH_phosphatase-like"/>
</dbReference>
<dbReference type="AlphaFoldDB" id="A0A0M4M2B4"/>
<organism evidence="2 3">
    <name type="scientific">Bartonella ancashensis</name>
    <dbReference type="NCBI Taxonomy" id="1318743"/>
    <lineage>
        <taxon>Bacteria</taxon>
        <taxon>Pseudomonadati</taxon>
        <taxon>Pseudomonadota</taxon>
        <taxon>Alphaproteobacteria</taxon>
        <taxon>Hyphomicrobiales</taxon>
        <taxon>Bartonellaceae</taxon>
        <taxon>Bartonella</taxon>
    </lineage>
</organism>
<sequence length="109" mass="12420">MNLQQIEQHFFASSQISIQDIPKLASDGFKTIICNRPDQEDLDQPLFNVIQETALHYGIQSHYVPITPPTIEQSSIDAMREVLKTAPRPIVAYCRHGTRSIRLYNLALL</sequence>
<dbReference type="Proteomes" id="UP000057213">
    <property type="component" value="Chromosome"/>
</dbReference>
<gene>
    <name evidence="2" type="ORF">PU02_0173</name>
</gene>
<dbReference type="GO" id="GO:0016787">
    <property type="term" value="F:hydrolase activity"/>
    <property type="evidence" value="ECO:0007669"/>
    <property type="project" value="InterPro"/>
</dbReference>
<proteinExistence type="predicted"/>
<dbReference type="KEGG" id="banc:PU02_0173"/>
<dbReference type="SUPFAM" id="SSF52799">
    <property type="entry name" value="(Phosphotyrosine protein) phosphatases II"/>
    <property type="match status" value="1"/>
</dbReference>
<evidence type="ECO:0000259" key="1">
    <source>
        <dbReference type="Pfam" id="PF04273"/>
    </source>
</evidence>
<reference evidence="2 3" key="1">
    <citation type="journal article" date="2015" name="Genome Announc.">
        <title>Complete Genome Sequence of Bartonella ancashensis Strain 20.00, Isolated from the Blood of a Patient with Verruga Peruana.</title>
        <authorList>
            <person name="Hang J."/>
            <person name="Mullins K.E."/>
            <person name="Clifford R.J."/>
            <person name="Onmus-Leone F."/>
            <person name="Yang Y."/>
            <person name="Jiang J."/>
            <person name="Leguia M."/>
            <person name="Kasper M.R."/>
            <person name="Maguina C."/>
            <person name="Lesho E.P."/>
            <person name="Jarman R.G."/>
            <person name="Richards A.L."/>
            <person name="Blazes D."/>
        </authorList>
    </citation>
    <scope>NUCLEOTIDE SEQUENCE [LARGE SCALE GENOMIC DNA]</scope>
    <source>
        <strain evidence="2 3">20.00</strain>
    </source>
</reference>
<dbReference type="OrthoDB" id="9805710at2"/>
<dbReference type="Pfam" id="PF04273">
    <property type="entry name" value="BLH_phosphatase"/>
    <property type="match status" value="1"/>
</dbReference>
<dbReference type="RefSeq" id="WP_053943670.1">
    <property type="nucleotide sequence ID" value="NZ_CP010401.1"/>
</dbReference>
<name>A0A0M4M2B4_9HYPH</name>
<dbReference type="PATRIC" id="fig|1318743.3.peg.179"/>
<protein>
    <submittedName>
        <fullName evidence="2">Sulfide-quinone reductase</fullName>
    </submittedName>
</protein>
<dbReference type="EMBL" id="CP010401">
    <property type="protein sequence ID" value="ALE02987.1"/>
    <property type="molecule type" value="Genomic_DNA"/>
</dbReference>